<evidence type="ECO:0000256" key="11">
    <source>
        <dbReference type="ARBA" id="ARBA00035703"/>
    </source>
</evidence>
<feature type="coiled-coil region" evidence="13">
    <location>
        <begin position="28"/>
        <end position="55"/>
    </location>
</feature>
<evidence type="ECO:0000256" key="6">
    <source>
        <dbReference type="ARBA" id="ARBA00022960"/>
    </source>
</evidence>
<dbReference type="NCBIfam" id="NF008672">
    <property type="entry name" value="PRK11677.1"/>
    <property type="match status" value="1"/>
</dbReference>
<sequence length="142" mass="16022">MPWIYGLVGLLVGAILGIIISRIKTPQYKKHQQMKKELATTKFELEQQRQELTDHFSQTSELLDVLGKDYTKLYQHMATTSTEMLANLPEQDQPFAKKLTQVDSDTEQEADTQPKDYAKGATGLLTPEKKEIIEAPEAVKAS</sequence>
<dbReference type="Proteomes" id="UP001210678">
    <property type="component" value="Unassembled WGS sequence"/>
</dbReference>
<accession>A0ABT4YN57</accession>
<evidence type="ECO:0000256" key="9">
    <source>
        <dbReference type="ARBA" id="ARBA00023306"/>
    </source>
</evidence>
<keyword evidence="6" id="KW-0133">Cell shape</keyword>
<dbReference type="EMBL" id="JAQLOI010000001">
    <property type="protein sequence ID" value="MDB1122975.1"/>
    <property type="molecule type" value="Genomic_DNA"/>
</dbReference>
<evidence type="ECO:0000256" key="4">
    <source>
        <dbReference type="ARBA" id="ARBA00022618"/>
    </source>
</evidence>
<feature type="transmembrane region" description="Helical" evidence="15">
    <location>
        <begin position="6"/>
        <end position="25"/>
    </location>
</feature>
<keyword evidence="13" id="KW-0175">Coiled coil</keyword>
<organism evidence="16 17">
    <name type="scientific">Vibrio algarum</name>
    <dbReference type="NCBI Taxonomy" id="3020714"/>
    <lineage>
        <taxon>Bacteria</taxon>
        <taxon>Pseudomonadati</taxon>
        <taxon>Pseudomonadota</taxon>
        <taxon>Gammaproteobacteria</taxon>
        <taxon>Vibrionales</taxon>
        <taxon>Vibrionaceae</taxon>
        <taxon>Vibrio</taxon>
    </lineage>
</organism>
<evidence type="ECO:0000256" key="3">
    <source>
        <dbReference type="ARBA" id="ARBA00022519"/>
    </source>
</evidence>
<dbReference type="PANTHER" id="PTHR39579:SF1">
    <property type="entry name" value="INNER MEMBRANE PROTEIN YHCB"/>
    <property type="match status" value="1"/>
</dbReference>
<evidence type="ECO:0000256" key="5">
    <source>
        <dbReference type="ARBA" id="ARBA00022692"/>
    </source>
</evidence>
<keyword evidence="4" id="KW-0132">Cell division</keyword>
<evidence type="ECO:0000313" key="16">
    <source>
        <dbReference type="EMBL" id="MDB1122975.1"/>
    </source>
</evidence>
<keyword evidence="9" id="KW-0131">Cell cycle</keyword>
<keyword evidence="7 15" id="KW-1133">Transmembrane helix</keyword>
<keyword evidence="3" id="KW-0997">Cell inner membrane</keyword>
<dbReference type="PANTHER" id="PTHR39579">
    <property type="entry name" value="INNER MEMBRANE PROTEIN YHCB"/>
    <property type="match status" value="1"/>
</dbReference>
<evidence type="ECO:0000256" key="1">
    <source>
        <dbReference type="ARBA" id="ARBA00004377"/>
    </source>
</evidence>
<dbReference type="InterPro" id="IPR009386">
    <property type="entry name" value="ZapG-like"/>
</dbReference>
<evidence type="ECO:0000256" key="8">
    <source>
        <dbReference type="ARBA" id="ARBA00023136"/>
    </source>
</evidence>
<name>A0ABT4YN57_9VIBR</name>
<dbReference type="PIRSF" id="PIRSF006318">
    <property type="entry name" value="YhcB"/>
    <property type="match status" value="1"/>
</dbReference>
<evidence type="ECO:0000256" key="10">
    <source>
        <dbReference type="ARBA" id="ARBA00035657"/>
    </source>
</evidence>
<protein>
    <recommendedName>
        <fullName evidence="11">Z-ring associated protein G</fullName>
    </recommendedName>
    <alternativeName>
        <fullName evidence="12">Cell division protein ZapG</fullName>
    </alternativeName>
</protein>
<evidence type="ECO:0000256" key="14">
    <source>
        <dbReference type="SAM" id="MobiDB-lite"/>
    </source>
</evidence>
<keyword evidence="5 15" id="KW-0812">Transmembrane</keyword>
<feature type="region of interest" description="Disordered" evidence="14">
    <location>
        <begin position="92"/>
        <end position="142"/>
    </location>
</feature>
<evidence type="ECO:0000256" key="13">
    <source>
        <dbReference type="SAM" id="Coils"/>
    </source>
</evidence>
<reference evidence="16 17" key="1">
    <citation type="submission" date="2023-01" db="EMBL/GenBank/DDBJ databases">
        <title>Vibrio sp. KJ40-1 sp.nov, isolated from marine algae.</title>
        <authorList>
            <person name="Butt M."/>
            <person name="Kim J.M.J."/>
            <person name="Jeon C.O.C."/>
        </authorList>
    </citation>
    <scope>NUCLEOTIDE SEQUENCE [LARGE SCALE GENOMIC DNA]</scope>
    <source>
        <strain evidence="16 17">KJ40-1</strain>
    </source>
</reference>
<proteinExistence type="inferred from homology"/>
<evidence type="ECO:0000256" key="7">
    <source>
        <dbReference type="ARBA" id="ARBA00022989"/>
    </source>
</evidence>
<dbReference type="Pfam" id="PF06295">
    <property type="entry name" value="ZapG-like"/>
    <property type="match status" value="1"/>
</dbReference>
<keyword evidence="8 15" id="KW-0472">Membrane</keyword>
<evidence type="ECO:0000256" key="2">
    <source>
        <dbReference type="ARBA" id="ARBA00022475"/>
    </source>
</evidence>
<comment type="caution">
    <text evidence="16">The sequence shown here is derived from an EMBL/GenBank/DDBJ whole genome shotgun (WGS) entry which is preliminary data.</text>
</comment>
<keyword evidence="2" id="KW-1003">Cell membrane</keyword>
<evidence type="ECO:0000256" key="12">
    <source>
        <dbReference type="ARBA" id="ARBA00035727"/>
    </source>
</evidence>
<evidence type="ECO:0000256" key="15">
    <source>
        <dbReference type="SAM" id="Phobius"/>
    </source>
</evidence>
<keyword evidence="17" id="KW-1185">Reference proteome</keyword>
<comment type="subcellular location">
    <subcellularLocation>
        <location evidence="1">Cell inner membrane</location>
        <topology evidence="1">Single-pass membrane protein</topology>
    </subcellularLocation>
</comment>
<evidence type="ECO:0000313" key="17">
    <source>
        <dbReference type="Proteomes" id="UP001210678"/>
    </source>
</evidence>
<dbReference type="RefSeq" id="WP_272133276.1">
    <property type="nucleotide sequence ID" value="NZ_JAQLOI010000001.1"/>
</dbReference>
<comment type="similarity">
    <text evidence="10">Belongs to the ZapG family.</text>
</comment>
<gene>
    <name evidence="16" type="primary">zapG</name>
    <name evidence="16" type="ORF">PGX00_04450</name>
</gene>